<reference evidence="1" key="2">
    <citation type="journal article" date="2015" name="Fish Shellfish Immunol.">
        <title>Early steps in the European eel (Anguilla anguilla)-Vibrio vulnificus interaction in the gills: Role of the RtxA13 toxin.</title>
        <authorList>
            <person name="Callol A."/>
            <person name="Pajuelo D."/>
            <person name="Ebbesson L."/>
            <person name="Teles M."/>
            <person name="MacKenzie S."/>
            <person name="Amaro C."/>
        </authorList>
    </citation>
    <scope>NUCLEOTIDE SEQUENCE</scope>
</reference>
<protein>
    <submittedName>
        <fullName evidence="1">Uncharacterized protein</fullName>
    </submittedName>
</protein>
<proteinExistence type="predicted"/>
<organism evidence="1">
    <name type="scientific">Anguilla anguilla</name>
    <name type="common">European freshwater eel</name>
    <name type="synonym">Muraena anguilla</name>
    <dbReference type="NCBI Taxonomy" id="7936"/>
    <lineage>
        <taxon>Eukaryota</taxon>
        <taxon>Metazoa</taxon>
        <taxon>Chordata</taxon>
        <taxon>Craniata</taxon>
        <taxon>Vertebrata</taxon>
        <taxon>Euteleostomi</taxon>
        <taxon>Actinopterygii</taxon>
        <taxon>Neopterygii</taxon>
        <taxon>Teleostei</taxon>
        <taxon>Anguilliformes</taxon>
        <taxon>Anguillidae</taxon>
        <taxon>Anguilla</taxon>
    </lineage>
</organism>
<sequence>MLVKHITKVHFTKLEASIVARMLIRLACSSNLIQAPEIYVSSCQKGQISFF</sequence>
<name>A0A0E9SNC1_ANGAN</name>
<reference evidence="1" key="1">
    <citation type="submission" date="2014-11" db="EMBL/GenBank/DDBJ databases">
        <authorList>
            <person name="Amaro Gonzalez C."/>
        </authorList>
    </citation>
    <scope>NUCLEOTIDE SEQUENCE</scope>
</reference>
<dbReference type="EMBL" id="GBXM01065855">
    <property type="protein sequence ID" value="JAH42722.1"/>
    <property type="molecule type" value="Transcribed_RNA"/>
</dbReference>
<dbReference type="AlphaFoldDB" id="A0A0E9SNC1"/>
<accession>A0A0E9SNC1</accession>
<evidence type="ECO:0000313" key="1">
    <source>
        <dbReference type="EMBL" id="JAH42722.1"/>
    </source>
</evidence>